<evidence type="ECO:0000313" key="2">
    <source>
        <dbReference type="Proteomes" id="UP000297871"/>
    </source>
</evidence>
<accession>A0A4R9J5R5</accession>
<dbReference type="EMBL" id="RQFY01000005">
    <property type="protein sequence ID" value="TGL32808.1"/>
    <property type="molecule type" value="Genomic_DNA"/>
</dbReference>
<keyword evidence="2" id="KW-1185">Reference proteome</keyword>
<evidence type="ECO:0000313" key="1">
    <source>
        <dbReference type="EMBL" id="TGL32808.1"/>
    </source>
</evidence>
<name>A0A4R9J5R5_9LEPT</name>
<proteinExistence type="predicted"/>
<organism evidence="1 2">
    <name type="scientific">Leptospira koniambonensis</name>
    <dbReference type="NCBI Taxonomy" id="2484950"/>
    <lineage>
        <taxon>Bacteria</taxon>
        <taxon>Pseudomonadati</taxon>
        <taxon>Spirochaetota</taxon>
        <taxon>Spirochaetia</taxon>
        <taxon>Leptospirales</taxon>
        <taxon>Leptospiraceae</taxon>
        <taxon>Leptospira</taxon>
    </lineage>
</organism>
<reference evidence="1" key="1">
    <citation type="journal article" date="2019" name="PLoS Negl. Trop. Dis.">
        <title>Revisiting the worldwide diversity of Leptospira species in the environment.</title>
        <authorList>
            <person name="Vincent A.T."/>
            <person name="Schiettekatte O."/>
            <person name="Bourhy P."/>
            <person name="Veyrier F.J."/>
            <person name="Picardeau M."/>
        </authorList>
    </citation>
    <scope>NUCLEOTIDE SEQUENCE [LARGE SCALE GENOMIC DNA]</scope>
    <source>
        <strain evidence="1">201800265</strain>
    </source>
</reference>
<protein>
    <submittedName>
        <fullName evidence="1">Uncharacterized protein</fullName>
    </submittedName>
</protein>
<sequence length="224" mass="26696">MKSENFLSELNEQIYDLLYGSIAIHAFEDWVFKSEGLERLLSQDDYLDLMSLDYRKKSVKYEIQSILTRYIDQGSFEKLKIAKLLEEAIKGSERLPMILIMFYDYYCAGYDFLEDLGLGYGALCDDSYFPELKYLKNDRKSREKVFPGIDRVLTRTLNWILSEKIVFTGFDKDKRKWTYIDRRSDIERESTIGIKVSTDPDSGNSIIESVLEWKEEKKWWHFWR</sequence>
<dbReference type="RefSeq" id="WP_135615745.1">
    <property type="nucleotide sequence ID" value="NZ_RQFY01000005.1"/>
</dbReference>
<dbReference type="AlphaFoldDB" id="A0A4R9J5R5"/>
<dbReference type="Proteomes" id="UP000297871">
    <property type="component" value="Unassembled WGS sequence"/>
</dbReference>
<dbReference type="OrthoDB" id="6398539at2"/>
<gene>
    <name evidence="1" type="ORF">EHQ52_13520</name>
</gene>
<comment type="caution">
    <text evidence="1">The sequence shown here is derived from an EMBL/GenBank/DDBJ whole genome shotgun (WGS) entry which is preliminary data.</text>
</comment>